<sequence length="264" mass="28598">MTHLVDLTKTLDAADRARIPDFLAPMASVIAPEISYETPDAGGRDSMMRMFGVDADTLPDGEGWAGENMNDISTHCGTHVDAPLHSGRIIAGAPARTITDIGLDELFRPGMVLDMRPWAKRGQAFSVDELKAAIAAVGRNIAEGDAVLLRTGQEDYTLEDSDYFNHAGMSGDGTRFLTDQGATILGTDAGWDRPFPVMRKAFEETGNPQEIWDGHYAIKDKEAFIVQQLTNLGALPPTGFMVGFFPLKIWKASAAPARVVAFVD</sequence>
<protein>
    <submittedName>
        <fullName evidence="2">Cyclase family protein</fullName>
    </submittedName>
    <submittedName>
        <fullName evidence="1">Kynurenine formamidase</fullName>
        <ecNumber evidence="1">3.5.1.9</ecNumber>
    </submittedName>
</protein>
<evidence type="ECO:0000313" key="1">
    <source>
        <dbReference type="EMBL" id="OSY46169.1"/>
    </source>
</evidence>
<dbReference type="PANTHER" id="PTHR31118:SF12">
    <property type="entry name" value="CYCLASE-LIKE PROTEIN 2"/>
    <property type="match status" value="1"/>
</dbReference>
<dbReference type="InterPro" id="IPR037175">
    <property type="entry name" value="KFase_sf"/>
</dbReference>
<keyword evidence="1" id="KW-0378">Hydrolase</keyword>
<evidence type="ECO:0000313" key="3">
    <source>
        <dbReference type="Proteomes" id="UP000194225"/>
    </source>
</evidence>
<keyword evidence="3" id="KW-1185">Reference proteome</keyword>
<evidence type="ECO:0000313" key="4">
    <source>
        <dbReference type="Proteomes" id="UP000325458"/>
    </source>
</evidence>
<dbReference type="Proteomes" id="UP000325458">
    <property type="component" value="Chromosome"/>
</dbReference>
<gene>
    <name evidence="1" type="primary">kynB_2</name>
    <name evidence="1" type="ORF">BG653_02405</name>
    <name evidence="2" type="ORF">CP981_08500</name>
</gene>
<dbReference type="EC" id="3.5.1.9" evidence="1"/>
<dbReference type="Gene3D" id="3.50.30.50">
    <property type="entry name" value="Putative cyclase"/>
    <property type="match status" value="1"/>
</dbReference>
<dbReference type="SUPFAM" id="SSF102198">
    <property type="entry name" value="Putative cyclase"/>
    <property type="match status" value="1"/>
</dbReference>
<dbReference type="RefSeq" id="WP_085924281.1">
    <property type="nucleotide sequence ID" value="NZ_BAABSS010000046.1"/>
</dbReference>
<dbReference type="GO" id="GO:0004061">
    <property type="term" value="F:arylformamidase activity"/>
    <property type="evidence" value="ECO:0007669"/>
    <property type="project" value="UniProtKB-EC"/>
</dbReference>
<organism evidence="2 4">
    <name type="scientific">Streptomyces platensis</name>
    <dbReference type="NCBI Taxonomy" id="58346"/>
    <lineage>
        <taxon>Bacteria</taxon>
        <taxon>Bacillati</taxon>
        <taxon>Actinomycetota</taxon>
        <taxon>Actinomycetes</taxon>
        <taxon>Kitasatosporales</taxon>
        <taxon>Streptomycetaceae</taxon>
        <taxon>Streptomyces</taxon>
    </lineage>
</organism>
<accession>A0AAE6TNL8</accession>
<evidence type="ECO:0000313" key="2">
    <source>
        <dbReference type="EMBL" id="QEV51693.1"/>
    </source>
</evidence>
<dbReference type="GeneID" id="90923347"/>
<dbReference type="PANTHER" id="PTHR31118">
    <property type="entry name" value="CYCLASE-LIKE PROTEIN 2"/>
    <property type="match status" value="1"/>
</dbReference>
<proteinExistence type="predicted"/>
<reference evidence="1 3" key="1">
    <citation type="submission" date="2016-09" db="EMBL/GenBank/DDBJ databases">
        <title>Streptomyces platensis DSM40041, a candidate organism with high potential of specific P450 cytochromes.</title>
        <authorList>
            <person name="Grumaz C."/>
            <person name="Vainshtein Y."/>
            <person name="Kirstahler P."/>
            <person name="Sohn K."/>
        </authorList>
    </citation>
    <scope>NUCLEOTIDE SEQUENCE [LARGE SCALE GENOMIC DNA]</scope>
    <source>
        <strain evidence="1 3">DSM 40041</strain>
    </source>
</reference>
<dbReference type="EMBL" id="MIGA01000012">
    <property type="protein sequence ID" value="OSY46169.1"/>
    <property type="molecule type" value="Genomic_DNA"/>
</dbReference>
<dbReference type="Pfam" id="PF04199">
    <property type="entry name" value="Cyclase"/>
    <property type="match status" value="1"/>
</dbReference>
<dbReference type="AlphaFoldDB" id="A0AAE6TNL8"/>
<dbReference type="Proteomes" id="UP000194225">
    <property type="component" value="Unassembled WGS sequence"/>
</dbReference>
<dbReference type="EMBL" id="CP023691">
    <property type="protein sequence ID" value="QEV51693.1"/>
    <property type="molecule type" value="Genomic_DNA"/>
</dbReference>
<dbReference type="KEGG" id="spla:CP981_08500"/>
<dbReference type="GO" id="GO:0019441">
    <property type="term" value="P:L-tryptophan catabolic process to kynurenine"/>
    <property type="evidence" value="ECO:0007669"/>
    <property type="project" value="InterPro"/>
</dbReference>
<name>A0AAE6TNL8_STRPT</name>
<dbReference type="InterPro" id="IPR007325">
    <property type="entry name" value="KFase/CYL"/>
</dbReference>
<reference evidence="2 4" key="2">
    <citation type="submission" date="2017-09" db="EMBL/GenBank/DDBJ databases">
        <authorList>
            <person name="Lee N."/>
            <person name="Cho B.-K."/>
        </authorList>
    </citation>
    <scope>NUCLEOTIDE SEQUENCE [LARGE SCALE GENOMIC DNA]</scope>
    <source>
        <strain evidence="2 4">ATCC 23948</strain>
    </source>
</reference>